<dbReference type="EMBL" id="JAENIG010000003">
    <property type="protein sequence ID" value="MBK1854464.1"/>
    <property type="molecule type" value="Genomic_DNA"/>
</dbReference>
<proteinExistence type="predicted"/>
<dbReference type="Proteomes" id="UP000634206">
    <property type="component" value="Unassembled WGS sequence"/>
</dbReference>
<organism evidence="1 2">
    <name type="scientific">Oceaniferula flava</name>
    <dbReference type="NCBI Taxonomy" id="2800421"/>
    <lineage>
        <taxon>Bacteria</taxon>
        <taxon>Pseudomonadati</taxon>
        <taxon>Verrucomicrobiota</taxon>
        <taxon>Verrucomicrobiia</taxon>
        <taxon>Verrucomicrobiales</taxon>
        <taxon>Verrucomicrobiaceae</taxon>
        <taxon>Oceaniferula</taxon>
    </lineage>
</organism>
<accession>A0AAE2SB49</accession>
<gene>
    <name evidence="1" type="ORF">JIN83_05810</name>
</gene>
<evidence type="ECO:0000313" key="1">
    <source>
        <dbReference type="EMBL" id="MBK1854464.1"/>
    </source>
</evidence>
<keyword evidence="2" id="KW-1185">Reference proteome</keyword>
<protein>
    <submittedName>
        <fullName evidence="1">Uncharacterized protein</fullName>
    </submittedName>
</protein>
<reference evidence="1" key="1">
    <citation type="submission" date="2021-01" db="EMBL/GenBank/DDBJ databases">
        <title>Modified the classification status of verrucomicrobia.</title>
        <authorList>
            <person name="Feng X."/>
        </authorList>
    </citation>
    <scope>NUCLEOTIDE SEQUENCE</scope>
    <source>
        <strain evidence="1">5K15</strain>
    </source>
</reference>
<sequence length="288" mass="32761">MNKHVPNQVSMIPTIHSQRSRTTVRSVVALMLKTAFFLGFTSFAQAQYIPLDQEFGIDQQSTHLHLRYLAARRNAIPNILNPFQTPPKAMVIHDEEPEPWQLPQLSWRRGITATVFWVGEKASERNPTPNNASSWDPNWEKNYGGVDHPAQRNGYTPAAFTPKLNPFYIALPYNDIAPGGGHQPEASKVIPWFWRSYRGNWTSVCKGKWVAIHYRGKVCYAQWEDCGPFSTDDWQYVFQGHAPKPNPNGNAGIDISPAVRDFLGIRSGYRVAWKFVEDQNVPTGPWLN</sequence>
<dbReference type="RefSeq" id="WP_309489072.1">
    <property type="nucleotide sequence ID" value="NZ_JAENIG010000003.1"/>
</dbReference>
<dbReference type="AlphaFoldDB" id="A0AAE2SB49"/>
<name>A0AAE2SB49_9BACT</name>
<evidence type="ECO:0000313" key="2">
    <source>
        <dbReference type="Proteomes" id="UP000634206"/>
    </source>
</evidence>
<comment type="caution">
    <text evidence="1">The sequence shown here is derived from an EMBL/GenBank/DDBJ whole genome shotgun (WGS) entry which is preliminary data.</text>
</comment>